<sequence>GITRALYFCLQSDAAGAIKSNGDYRLLWNQALLNSGSVKSTTFVKTTTKISLPDTIALLIAEIKRNHQIRQ</sequence>
<reference evidence="1" key="1">
    <citation type="journal article" date="2014" name="Front. Microbiol.">
        <title>High frequency of phylogenetically diverse reductive dehalogenase-homologous genes in deep subseafloor sedimentary metagenomes.</title>
        <authorList>
            <person name="Kawai M."/>
            <person name="Futagami T."/>
            <person name="Toyoda A."/>
            <person name="Takaki Y."/>
            <person name="Nishi S."/>
            <person name="Hori S."/>
            <person name="Arai W."/>
            <person name="Tsubouchi T."/>
            <person name="Morono Y."/>
            <person name="Uchiyama I."/>
            <person name="Ito T."/>
            <person name="Fujiyama A."/>
            <person name="Inagaki F."/>
            <person name="Takami H."/>
        </authorList>
    </citation>
    <scope>NUCLEOTIDE SEQUENCE</scope>
    <source>
        <strain evidence="1">Expedition CK06-06</strain>
    </source>
</reference>
<gene>
    <name evidence="1" type="ORF">S12H4_42044</name>
</gene>
<protein>
    <submittedName>
        <fullName evidence="1">Uncharacterized protein</fullName>
    </submittedName>
</protein>
<name>X1U1A4_9ZZZZ</name>
<organism evidence="1">
    <name type="scientific">marine sediment metagenome</name>
    <dbReference type="NCBI Taxonomy" id="412755"/>
    <lineage>
        <taxon>unclassified sequences</taxon>
        <taxon>metagenomes</taxon>
        <taxon>ecological metagenomes</taxon>
    </lineage>
</organism>
<feature type="non-terminal residue" evidence="1">
    <location>
        <position position="1"/>
    </location>
</feature>
<dbReference type="EMBL" id="BARW01025683">
    <property type="protein sequence ID" value="GAJ11299.1"/>
    <property type="molecule type" value="Genomic_DNA"/>
</dbReference>
<dbReference type="AlphaFoldDB" id="X1U1A4"/>
<evidence type="ECO:0000313" key="1">
    <source>
        <dbReference type="EMBL" id="GAJ11299.1"/>
    </source>
</evidence>
<accession>X1U1A4</accession>
<comment type="caution">
    <text evidence="1">The sequence shown here is derived from an EMBL/GenBank/DDBJ whole genome shotgun (WGS) entry which is preliminary data.</text>
</comment>
<proteinExistence type="predicted"/>